<protein>
    <submittedName>
        <fullName evidence="2">Sugar phosphate isomerase/epimerase</fullName>
    </submittedName>
</protein>
<gene>
    <name evidence="2" type="ORF">ISP01_01400</name>
</gene>
<dbReference type="Proteomes" id="UP000658733">
    <property type="component" value="Unassembled WGS sequence"/>
</dbReference>
<evidence type="ECO:0000259" key="1">
    <source>
        <dbReference type="Pfam" id="PF01261"/>
    </source>
</evidence>
<dbReference type="GO" id="GO:0016853">
    <property type="term" value="F:isomerase activity"/>
    <property type="evidence" value="ECO:0007669"/>
    <property type="project" value="UniProtKB-KW"/>
</dbReference>
<dbReference type="PANTHER" id="PTHR12110:SF21">
    <property type="entry name" value="XYLOSE ISOMERASE-LIKE TIM BARREL DOMAIN-CONTAINING PROTEIN"/>
    <property type="match status" value="1"/>
</dbReference>
<name>A0A843AKI9_METAZ</name>
<dbReference type="InterPro" id="IPR050312">
    <property type="entry name" value="IolE/XylAMocC-like"/>
</dbReference>
<sequence>MKIGVSSSSIYEKNLQKSLEYAEKLDIKYVEIMNEYPNDSDDVDMMNSYDIKYSIHSPITDLNIASLNKSIQKTSVNEIKKSIDLANKLNSDIVVIHPSGMTILGYPCEDKILSTCKESLEICGKYGEDNGVMATVENMPNSDWLIHKNIFKLNELLLEINMYMTLDIGHASTMGYKEKDLYFDSVKHLHLSDNFLDKDLHLGLGKGKIDFKNIIKVFKKNNYKGKYILEINDKSPIIDSINYLKKL</sequence>
<reference evidence="2" key="1">
    <citation type="submission" date="2020-10" db="EMBL/GenBank/DDBJ databases">
        <title>Dehalococcoides mccartyi of a TCE/Cr reducing biochatode.</title>
        <authorList>
            <person name="Matturro B."/>
        </authorList>
    </citation>
    <scope>NUCLEOTIDE SEQUENCE</scope>
    <source>
        <strain evidence="2">Bin4</strain>
    </source>
</reference>
<accession>A0A843AKI9</accession>
<dbReference type="RefSeq" id="WP_278521746.1">
    <property type="nucleotide sequence ID" value="NZ_JADIIN010000015.1"/>
</dbReference>
<evidence type="ECO:0000313" key="2">
    <source>
        <dbReference type="EMBL" id="MBF4468038.1"/>
    </source>
</evidence>
<dbReference type="SUPFAM" id="SSF51658">
    <property type="entry name" value="Xylose isomerase-like"/>
    <property type="match status" value="1"/>
</dbReference>
<dbReference type="AlphaFoldDB" id="A0A843AKI9"/>
<evidence type="ECO:0000313" key="3">
    <source>
        <dbReference type="Proteomes" id="UP000658733"/>
    </source>
</evidence>
<dbReference type="Gene3D" id="3.20.20.150">
    <property type="entry name" value="Divalent-metal-dependent TIM barrel enzymes"/>
    <property type="match status" value="1"/>
</dbReference>
<organism evidence="2 3">
    <name type="scientific">Methanobrevibacter arboriphilus</name>
    <dbReference type="NCBI Taxonomy" id="39441"/>
    <lineage>
        <taxon>Archaea</taxon>
        <taxon>Methanobacteriati</taxon>
        <taxon>Methanobacteriota</taxon>
        <taxon>Methanomada group</taxon>
        <taxon>Methanobacteria</taxon>
        <taxon>Methanobacteriales</taxon>
        <taxon>Methanobacteriaceae</taxon>
        <taxon>Methanobrevibacter</taxon>
    </lineage>
</organism>
<keyword evidence="2" id="KW-0413">Isomerase</keyword>
<dbReference type="InterPro" id="IPR013022">
    <property type="entry name" value="Xyl_isomerase-like_TIM-brl"/>
</dbReference>
<proteinExistence type="predicted"/>
<comment type="caution">
    <text evidence="2">The sequence shown here is derived from an EMBL/GenBank/DDBJ whole genome shotgun (WGS) entry which is preliminary data.</text>
</comment>
<dbReference type="InterPro" id="IPR036237">
    <property type="entry name" value="Xyl_isomerase-like_sf"/>
</dbReference>
<dbReference type="PANTHER" id="PTHR12110">
    <property type="entry name" value="HYDROXYPYRUVATE ISOMERASE"/>
    <property type="match status" value="1"/>
</dbReference>
<feature type="domain" description="Xylose isomerase-like TIM barrel" evidence="1">
    <location>
        <begin position="20"/>
        <end position="246"/>
    </location>
</feature>
<dbReference type="EMBL" id="JADIIN010000015">
    <property type="protein sequence ID" value="MBF4468038.1"/>
    <property type="molecule type" value="Genomic_DNA"/>
</dbReference>
<dbReference type="Pfam" id="PF01261">
    <property type="entry name" value="AP_endonuc_2"/>
    <property type="match status" value="1"/>
</dbReference>